<accession>A0A484ZV23</accession>
<proteinExistence type="predicted"/>
<dbReference type="EMBL" id="CAADJA010000002">
    <property type="protein sequence ID" value="VFS52342.1"/>
    <property type="molecule type" value="Genomic_DNA"/>
</dbReference>
<gene>
    <name evidence="1" type="ORF">NCTC12282_05785</name>
</gene>
<dbReference type="Proteomes" id="UP000373449">
    <property type="component" value="Unassembled WGS sequence"/>
</dbReference>
<sequence>MIAGKTSVLKTENKFLSIRPLDIFLLSTAEKSPRSTTLSITILMEIRYSIISMMT</sequence>
<evidence type="ECO:0000313" key="1">
    <source>
        <dbReference type="EMBL" id="VFS52342.1"/>
    </source>
</evidence>
<dbReference type="AlphaFoldDB" id="A0A484ZV23"/>
<protein>
    <submittedName>
        <fullName evidence="1">Uncharacterized protein</fullName>
    </submittedName>
</protein>
<evidence type="ECO:0000313" key="2">
    <source>
        <dbReference type="Proteomes" id="UP000373449"/>
    </source>
</evidence>
<name>A0A484ZV23_9GAMM</name>
<reference evidence="1 2" key="1">
    <citation type="submission" date="2019-03" db="EMBL/GenBank/DDBJ databases">
        <authorList>
            <consortium name="Pathogen Informatics"/>
        </authorList>
    </citation>
    <scope>NUCLEOTIDE SEQUENCE [LARGE SCALE GENOMIC DNA]</scope>
    <source>
        <strain evidence="1 2">NCTC12282</strain>
    </source>
</reference>
<organism evidence="1 2">
    <name type="scientific">Budvicia aquatica</name>
    <dbReference type="NCBI Taxonomy" id="82979"/>
    <lineage>
        <taxon>Bacteria</taxon>
        <taxon>Pseudomonadati</taxon>
        <taxon>Pseudomonadota</taxon>
        <taxon>Gammaproteobacteria</taxon>
        <taxon>Enterobacterales</taxon>
        <taxon>Budviciaceae</taxon>
        <taxon>Budvicia</taxon>
    </lineage>
</organism>